<feature type="transmembrane region" description="Helical" evidence="11">
    <location>
        <begin position="790"/>
        <end position="807"/>
    </location>
</feature>
<dbReference type="InterPro" id="IPR027417">
    <property type="entry name" value="P-loop_NTPase"/>
</dbReference>
<evidence type="ECO:0000256" key="6">
    <source>
        <dbReference type="ARBA" id="ARBA00022840"/>
    </source>
</evidence>
<feature type="transmembrane region" description="Helical" evidence="11">
    <location>
        <begin position="762"/>
        <end position="784"/>
    </location>
</feature>
<feature type="transmembrane region" description="Helical" evidence="11">
    <location>
        <begin position="647"/>
        <end position="672"/>
    </location>
</feature>
<feature type="domain" description="ABC transporter" evidence="12">
    <location>
        <begin position="968"/>
        <end position="1197"/>
    </location>
</feature>
<dbReference type="Proteomes" id="UP000758603">
    <property type="component" value="Unassembled WGS sequence"/>
</dbReference>
<dbReference type="CDD" id="cd03244">
    <property type="entry name" value="ABCC_MRP_domain2"/>
    <property type="match status" value="1"/>
</dbReference>
<dbReference type="FunFam" id="1.20.1560.10:FF:000055">
    <property type="entry name" value="ABC multidrug transporter (Eurofung)"/>
    <property type="match status" value="1"/>
</dbReference>
<feature type="transmembrane region" description="Helical" evidence="11">
    <location>
        <begin position="828"/>
        <end position="848"/>
    </location>
</feature>
<dbReference type="InterPro" id="IPR044726">
    <property type="entry name" value="ABCC_6TM_D2"/>
</dbReference>
<dbReference type="InterPro" id="IPR017871">
    <property type="entry name" value="ABC_transporter-like_CS"/>
</dbReference>
<dbReference type="PROSITE" id="PS50929">
    <property type="entry name" value="ABC_TM1F"/>
    <property type="match status" value="2"/>
</dbReference>
<evidence type="ECO:0000256" key="10">
    <source>
        <dbReference type="SAM" id="MobiDB-lite"/>
    </source>
</evidence>
<protein>
    <submittedName>
        <fullName evidence="14">P-loop containing nucleoside triphosphate hydrolase protein</fullName>
    </submittedName>
</protein>
<dbReference type="OrthoDB" id="6500128at2759"/>
<comment type="caution">
    <text evidence="14">The sequence shown here is derived from an EMBL/GenBank/DDBJ whole genome shotgun (WGS) entry which is preliminary data.</text>
</comment>
<evidence type="ECO:0000313" key="14">
    <source>
        <dbReference type="EMBL" id="KAH6657100.1"/>
    </source>
</evidence>
<feature type="transmembrane region" description="Helical" evidence="11">
    <location>
        <begin position="234"/>
        <end position="258"/>
    </location>
</feature>
<dbReference type="Gene3D" id="3.40.50.300">
    <property type="entry name" value="P-loop containing nucleotide triphosphate hydrolases"/>
    <property type="match status" value="2"/>
</dbReference>
<dbReference type="InterPro" id="IPR044746">
    <property type="entry name" value="ABCC_6TM_D1"/>
</dbReference>
<dbReference type="CDD" id="cd18579">
    <property type="entry name" value="ABC_6TM_ABCC_D1"/>
    <property type="match status" value="1"/>
</dbReference>
<evidence type="ECO:0000256" key="4">
    <source>
        <dbReference type="ARBA" id="ARBA00022692"/>
    </source>
</evidence>
<dbReference type="EMBL" id="JAGPXC010000002">
    <property type="protein sequence ID" value="KAH6657100.1"/>
    <property type="molecule type" value="Genomic_DNA"/>
</dbReference>
<keyword evidence="8 11" id="KW-0472">Membrane</keyword>
<evidence type="ECO:0000256" key="8">
    <source>
        <dbReference type="ARBA" id="ARBA00023136"/>
    </source>
</evidence>
<dbReference type="GeneID" id="70126396"/>
<evidence type="ECO:0000256" key="9">
    <source>
        <dbReference type="ARBA" id="ARBA00023180"/>
    </source>
</evidence>
<dbReference type="GO" id="GO:0005886">
    <property type="term" value="C:plasma membrane"/>
    <property type="evidence" value="ECO:0007669"/>
    <property type="project" value="UniProtKB-SubCell"/>
</dbReference>
<dbReference type="CDD" id="cd18580">
    <property type="entry name" value="ABC_6TM_ABCC_D2"/>
    <property type="match status" value="1"/>
</dbReference>
<gene>
    <name evidence="14" type="ORF">BKA67DRAFT_512781</name>
</gene>
<keyword evidence="5" id="KW-0547">Nucleotide-binding</keyword>
<dbReference type="RefSeq" id="XP_045961334.1">
    <property type="nucleotide sequence ID" value="XM_046097504.1"/>
</dbReference>
<evidence type="ECO:0000256" key="11">
    <source>
        <dbReference type="SAM" id="Phobius"/>
    </source>
</evidence>
<proteinExistence type="predicted"/>
<feature type="transmembrane region" description="Helical" evidence="11">
    <location>
        <begin position="278"/>
        <end position="297"/>
    </location>
</feature>
<dbReference type="GO" id="GO:0016887">
    <property type="term" value="F:ATP hydrolysis activity"/>
    <property type="evidence" value="ECO:0007669"/>
    <property type="project" value="InterPro"/>
</dbReference>
<evidence type="ECO:0000313" key="15">
    <source>
        <dbReference type="Proteomes" id="UP000758603"/>
    </source>
</evidence>
<feature type="transmembrane region" description="Helical" evidence="11">
    <location>
        <begin position="692"/>
        <end position="715"/>
    </location>
</feature>
<evidence type="ECO:0000256" key="7">
    <source>
        <dbReference type="ARBA" id="ARBA00022989"/>
    </source>
</evidence>
<feature type="transmembrane region" description="Helical" evidence="11">
    <location>
        <begin position="54"/>
        <end position="79"/>
    </location>
</feature>
<organism evidence="14 15">
    <name type="scientific">Truncatella angustata</name>
    <dbReference type="NCBI Taxonomy" id="152316"/>
    <lineage>
        <taxon>Eukaryota</taxon>
        <taxon>Fungi</taxon>
        <taxon>Dikarya</taxon>
        <taxon>Ascomycota</taxon>
        <taxon>Pezizomycotina</taxon>
        <taxon>Sordariomycetes</taxon>
        <taxon>Xylariomycetidae</taxon>
        <taxon>Amphisphaeriales</taxon>
        <taxon>Sporocadaceae</taxon>
        <taxon>Truncatella</taxon>
    </lineage>
</organism>
<dbReference type="FunFam" id="3.40.50.300:FF:000838">
    <property type="entry name" value="ABC multidrug transporter (Eurofung)"/>
    <property type="match status" value="1"/>
</dbReference>
<dbReference type="Pfam" id="PF00664">
    <property type="entry name" value="ABC_membrane"/>
    <property type="match status" value="2"/>
</dbReference>
<dbReference type="PANTHER" id="PTHR24223">
    <property type="entry name" value="ATP-BINDING CASSETTE SUB-FAMILY C"/>
    <property type="match status" value="1"/>
</dbReference>
<keyword evidence="7 11" id="KW-1133">Transmembrane helix</keyword>
<reference evidence="14" key="1">
    <citation type="journal article" date="2021" name="Nat. Commun.">
        <title>Genetic determinants of endophytism in the Arabidopsis root mycobiome.</title>
        <authorList>
            <person name="Mesny F."/>
            <person name="Miyauchi S."/>
            <person name="Thiergart T."/>
            <person name="Pickel B."/>
            <person name="Atanasova L."/>
            <person name="Karlsson M."/>
            <person name="Huettel B."/>
            <person name="Barry K.W."/>
            <person name="Haridas S."/>
            <person name="Chen C."/>
            <person name="Bauer D."/>
            <person name="Andreopoulos W."/>
            <person name="Pangilinan J."/>
            <person name="LaButti K."/>
            <person name="Riley R."/>
            <person name="Lipzen A."/>
            <person name="Clum A."/>
            <person name="Drula E."/>
            <person name="Henrissat B."/>
            <person name="Kohler A."/>
            <person name="Grigoriev I.V."/>
            <person name="Martin F.M."/>
            <person name="Hacquard S."/>
        </authorList>
    </citation>
    <scope>NUCLEOTIDE SEQUENCE</scope>
    <source>
        <strain evidence="14">MPI-SDFR-AT-0073</strain>
    </source>
</reference>
<dbReference type="SMART" id="SM00382">
    <property type="entry name" value="AAA"/>
    <property type="match status" value="2"/>
</dbReference>
<feature type="transmembrane region" description="Helical" evidence="11">
    <location>
        <begin position="151"/>
        <end position="171"/>
    </location>
</feature>
<dbReference type="PANTHER" id="PTHR24223:SF399">
    <property type="entry name" value="ABC TRANSPORTER ATNG"/>
    <property type="match status" value="1"/>
</dbReference>
<dbReference type="InterPro" id="IPR050173">
    <property type="entry name" value="ABC_transporter_C-like"/>
</dbReference>
<comment type="subcellular location">
    <subcellularLocation>
        <location evidence="1">Cell membrane</location>
        <topology evidence="1">Multi-pass membrane protein</topology>
    </subcellularLocation>
</comment>
<dbReference type="AlphaFoldDB" id="A0A9P8UQG3"/>
<keyword evidence="2" id="KW-0813">Transport</keyword>
<keyword evidence="6" id="KW-0067">ATP-binding</keyword>
<evidence type="ECO:0000256" key="2">
    <source>
        <dbReference type="ARBA" id="ARBA00022448"/>
    </source>
</evidence>
<dbReference type="FunFam" id="1.20.1560.10:FF:000066">
    <property type="entry name" value="ABC multidrug transporter (Eurofung)"/>
    <property type="match status" value="1"/>
</dbReference>
<feature type="region of interest" description="Disordered" evidence="10">
    <location>
        <begin position="584"/>
        <end position="633"/>
    </location>
</feature>
<evidence type="ECO:0000256" key="5">
    <source>
        <dbReference type="ARBA" id="ARBA00022741"/>
    </source>
</evidence>
<evidence type="ECO:0000259" key="13">
    <source>
        <dbReference type="PROSITE" id="PS50929"/>
    </source>
</evidence>
<keyword evidence="9" id="KW-0325">Glycoprotein</keyword>
<dbReference type="Pfam" id="PF00005">
    <property type="entry name" value="ABC_tran"/>
    <property type="match status" value="2"/>
</dbReference>
<feature type="compositionally biased region" description="Polar residues" evidence="10">
    <location>
        <begin position="609"/>
        <end position="622"/>
    </location>
</feature>
<dbReference type="PROSITE" id="PS50893">
    <property type="entry name" value="ABC_TRANSPORTER_2"/>
    <property type="match status" value="2"/>
</dbReference>
<dbReference type="InterPro" id="IPR003593">
    <property type="entry name" value="AAA+_ATPase"/>
</dbReference>
<keyword evidence="3" id="KW-1003">Cell membrane</keyword>
<feature type="domain" description="ABC transmembrane type-1" evidence="13">
    <location>
        <begin position="654"/>
        <end position="933"/>
    </location>
</feature>
<keyword evidence="14" id="KW-0378">Hydrolase</keyword>
<feature type="domain" description="ABC transporter" evidence="12">
    <location>
        <begin position="351"/>
        <end position="581"/>
    </location>
</feature>
<feature type="domain" description="ABC transmembrane type-1" evidence="13">
    <location>
        <begin position="24"/>
        <end position="298"/>
    </location>
</feature>
<accession>A0A9P8UQG3</accession>
<dbReference type="InterPro" id="IPR036640">
    <property type="entry name" value="ABC1_TM_sf"/>
</dbReference>
<dbReference type="InterPro" id="IPR003439">
    <property type="entry name" value="ABC_transporter-like_ATP-bd"/>
</dbReference>
<dbReference type="GO" id="GO:0005524">
    <property type="term" value="F:ATP binding"/>
    <property type="evidence" value="ECO:0007669"/>
    <property type="project" value="UniProtKB-KW"/>
</dbReference>
<dbReference type="SUPFAM" id="SSF52540">
    <property type="entry name" value="P-loop containing nucleoside triphosphate hydrolases"/>
    <property type="match status" value="2"/>
</dbReference>
<keyword evidence="4 11" id="KW-0812">Transmembrane</keyword>
<dbReference type="GO" id="GO:0140359">
    <property type="term" value="F:ABC-type transporter activity"/>
    <property type="evidence" value="ECO:0007669"/>
    <property type="project" value="InterPro"/>
</dbReference>
<evidence type="ECO:0000256" key="3">
    <source>
        <dbReference type="ARBA" id="ARBA00022475"/>
    </source>
</evidence>
<dbReference type="Gene3D" id="1.20.1560.10">
    <property type="entry name" value="ABC transporter type 1, transmembrane domain"/>
    <property type="match status" value="2"/>
</dbReference>
<sequence length="1200" mass="132624">MHCLTSTVLATFIPEIVLSWIPRAFHIGFMIAQPYLVKITLNYIMNHNALPVSYGYGLIGAFGFVYIGIAISSQMFNFLCFRLMVKMRGALVGIIYRDMLAVRAESKNSASAMTLMSTDVDRITMTARWVVDIIPNLVQIGLAMWILGLQLGAVCIAPLVVALLCVSAGMAKIIPVRQRRWIAAIQKRVGITSDLLAVMKGVKMMGISGPISKQIQDLRDFEISESKKFRKLQIAVISFNIVPLMSMSAVTFTVFAIVAKVSGSGTLGISQAFTSLSLLGILIMPVALLVSALGNIFQAMACLDRIQDFLLLEKRTDYRSTGSSLILNSASNEGRFPSAEKLNPELNGAVILLKEATFGWDRGPESIVLKDINVRIQPSQLTLIVGPIASGKSTLLKSILGEVYLHRGMVHVTDIGDIAYCDQDSWILNQSIRENIIAFSEYEEGFYKTVIKACQLQEDLSHLPKGDLSNVGSQGISLSGGQKQRIALARAVYSRKRIILMDDTMKGLDADTSSKCFQALFGPQGLLRRNRTAVIMATHNAQWFPSADFLIVLNVEGCRANCGSFSDLRGSDEYIRSLEPSYKQNDVGDAEQDDASASDSLDMKPRSPVENSNQEESLSKPASITHKKKEKSRGNLNSSLPYYIKSLWNATFTIFVALMIIQTGFQVIQPLWLNFWTAANAKNAREDPGKWVGIYVLFSVLNVGGMIAQFSLFLLRIVPASAKHLHMSILEATIRAPMSYFVATDVGQLVNRFSQDMTLVDFPLPIALMQTTEMFITVIGQIILTCVSSGYLAVVIPALFLVVFYVQRFYLRTSRQLRLLDLESKSPLYSFFISSFSGLTTIRAYSWADKSYFEHIRNLDTSQRPFYLLYCIQRWLMLVLNLIVAGLGVLLVGVSVALRDKVEPGLLGVALTNVTSFGMTITQLIIDWTDLETSLGAITRIREFIAETPKENEGVENPPEDWPSYGAITITRLTAKFGDHTVLDNISLDIQAGTKVAICGRTGSGKSTLLSLLLRLYDPVAGTITIDGLDTNDLKVDALREAIVALPQDPLLLAGTVRYNLDPASHANDEDILLALEKTGLRTMLEGKGGLDAEFKTEWLSSGQKQLFCLARAMLRRSKILLLDEATSSLDHQTDEVIQKLIRTEFAGWTLVVIAHRLKTIVDFDNVLVLEDGRVAEYDSPRALIEKGGLFKALWDQQEA</sequence>
<name>A0A9P8UQG3_9PEZI</name>
<dbReference type="SUPFAM" id="SSF90123">
    <property type="entry name" value="ABC transporter transmembrane region"/>
    <property type="match status" value="2"/>
</dbReference>
<evidence type="ECO:0000259" key="12">
    <source>
        <dbReference type="PROSITE" id="PS50893"/>
    </source>
</evidence>
<dbReference type="PROSITE" id="PS00211">
    <property type="entry name" value="ABC_TRANSPORTER_1"/>
    <property type="match status" value="2"/>
</dbReference>
<feature type="transmembrane region" description="Helical" evidence="11">
    <location>
        <begin position="905"/>
        <end position="926"/>
    </location>
</feature>
<evidence type="ECO:0000256" key="1">
    <source>
        <dbReference type="ARBA" id="ARBA00004651"/>
    </source>
</evidence>
<feature type="transmembrane region" description="Helical" evidence="11">
    <location>
        <begin position="875"/>
        <end position="898"/>
    </location>
</feature>
<dbReference type="CDD" id="cd03250">
    <property type="entry name" value="ABCC_MRP_domain1"/>
    <property type="match status" value="1"/>
</dbReference>
<keyword evidence="15" id="KW-1185">Reference proteome</keyword>
<dbReference type="InterPro" id="IPR011527">
    <property type="entry name" value="ABC1_TM_dom"/>
</dbReference>